<dbReference type="SUPFAM" id="SSF52540">
    <property type="entry name" value="P-loop containing nucleoside triphosphate hydrolases"/>
    <property type="match status" value="1"/>
</dbReference>
<evidence type="ECO:0000256" key="3">
    <source>
        <dbReference type="ARBA" id="ARBA00012154"/>
    </source>
</evidence>
<dbReference type="GO" id="GO:0000287">
    <property type="term" value="F:magnesium ion binding"/>
    <property type="evidence" value="ECO:0007669"/>
    <property type="project" value="UniProtKB-UniRule"/>
</dbReference>
<evidence type="ECO:0000256" key="8">
    <source>
        <dbReference type="ARBA" id="ARBA00022840"/>
    </source>
</evidence>
<keyword evidence="11" id="KW-0963">Cytoplasm</keyword>
<dbReference type="AlphaFoldDB" id="A0A077DFV7"/>
<dbReference type="HOGENOM" id="CLU_057607_2_2_4"/>
<dbReference type="GO" id="GO:0005829">
    <property type="term" value="C:cytosol"/>
    <property type="evidence" value="ECO:0007669"/>
    <property type="project" value="TreeGrafter"/>
</dbReference>
<reference evidence="12 13" key="1">
    <citation type="journal article" date="2014" name="BMC Genomics">
        <title>A genomic perspective on a new bacterial genus and species from the Alcaligenaceae family, Basilea psittacipulmonis.</title>
        <authorList>
            <person name="Whiteson K.L."/>
            <person name="Hernandez D."/>
            <person name="Lazarevic V."/>
            <person name="Gaia N."/>
            <person name="Farinelli L."/>
            <person name="Francois P."/>
            <person name="Pilo P."/>
            <person name="Frey J."/>
            <person name="Schrenzel J."/>
        </authorList>
    </citation>
    <scope>NUCLEOTIDE SEQUENCE [LARGE SCALE GENOMIC DNA]</scope>
    <source>
        <strain evidence="12 13">DSM 24701</strain>
    </source>
</reference>
<dbReference type="GO" id="GO:0004765">
    <property type="term" value="F:shikimate kinase activity"/>
    <property type="evidence" value="ECO:0007669"/>
    <property type="project" value="UniProtKB-UniRule"/>
</dbReference>
<comment type="cofactor">
    <cofactor evidence="11">
        <name>Mg(2+)</name>
        <dbReference type="ChEBI" id="CHEBI:18420"/>
    </cofactor>
    <text evidence="11">Binds 1 Mg(2+) ion per subunit.</text>
</comment>
<feature type="binding site" evidence="11">
    <location>
        <position position="65"/>
    </location>
    <ligand>
        <name>substrate</name>
    </ligand>
</feature>
<dbReference type="InterPro" id="IPR023000">
    <property type="entry name" value="Shikimate_kinase_CS"/>
</dbReference>
<sequence length="178" mass="20090">MTIHSQIPNKNIILIGMMGAGKTTIGKALANHLKRDFYDLDQEIIKRCGVSIPTIFDIEGEDGFRKRESATLEEMMSLENIILATGGGAILRPENRALLKQGFIIYLHANAKQLYHRIAFDKNRPLMATDNPLKKIKELMETRHGLYESLANMKINTGYGTVNHTVNHIHTLLKQQPL</sequence>
<evidence type="ECO:0000256" key="2">
    <source>
        <dbReference type="ARBA" id="ARBA00006997"/>
    </source>
</evidence>
<feature type="binding site" evidence="11">
    <location>
        <position position="124"/>
    </location>
    <ligand>
        <name>ATP</name>
        <dbReference type="ChEBI" id="CHEBI:30616"/>
    </ligand>
</feature>
<dbReference type="PROSITE" id="PS01128">
    <property type="entry name" value="SHIKIMATE_KINASE"/>
    <property type="match status" value="1"/>
</dbReference>
<dbReference type="Gene3D" id="3.40.50.300">
    <property type="entry name" value="P-loop containing nucleotide triphosphate hydrolases"/>
    <property type="match status" value="1"/>
</dbReference>
<comment type="catalytic activity">
    <reaction evidence="10 11">
        <text>shikimate + ATP = 3-phosphoshikimate + ADP + H(+)</text>
        <dbReference type="Rhea" id="RHEA:13121"/>
        <dbReference type="ChEBI" id="CHEBI:15378"/>
        <dbReference type="ChEBI" id="CHEBI:30616"/>
        <dbReference type="ChEBI" id="CHEBI:36208"/>
        <dbReference type="ChEBI" id="CHEBI:145989"/>
        <dbReference type="ChEBI" id="CHEBI:456216"/>
        <dbReference type="EC" id="2.7.1.71"/>
    </reaction>
</comment>
<evidence type="ECO:0000256" key="5">
    <source>
        <dbReference type="ARBA" id="ARBA00022679"/>
    </source>
</evidence>
<dbReference type="PANTHER" id="PTHR21087:SF16">
    <property type="entry name" value="SHIKIMATE KINASE 1, CHLOROPLASTIC"/>
    <property type="match status" value="1"/>
</dbReference>
<accession>A0A077DFV7</accession>
<dbReference type="PANTHER" id="PTHR21087">
    <property type="entry name" value="SHIKIMATE KINASE"/>
    <property type="match status" value="1"/>
</dbReference>
<dbReference type="GO" id="GO:0005524">
    <property type="term" value="F:ATP binding"/>
    <property type="evidence" value="ECO:0007669"/>
    <property type="project" value="UniProtKB-UniRule"/>
</dbReference>
<dbReference type="Proteomes" id="UP000028945">
    <property type="component" value="Chromosome"/>
</dbReference>
<keyword evidence="8 11" id="KW-0067">ATP-binding</keyword>
<dbReference type="PRINTS" id="PR01100">
    <property type="entry name" value="SHIKIMTKNASE"/>
</dbReference>
<keyword evidence="11" id="KW-0479">Metal-binding</keyword>
<dbReference type="Pfam" id="PF01202">
    <property type="entry name" value="SKI"/>
    <property type="match status" value="1"/>
</dbReference>
<gene>
    <name evidence="11" type="primary">aroK</name>
    <name evidence="12" type="ORF">IX83_00790</name>
</gene>
<keyword evidence="7 11" id="KW-0418">Kinase</keyword>
<dbReference type="GO" id="GO:0009423">
    <property type="term" value="P:chorismate biosynthetic process"/>
    <property type="evidence" value="ECO:0007669"/>
    <property type="project" value="UniProtKB-UniRule"/>
</dbReference>
<keyword evidence="13" id="KW-1185">Reference proteome</keyword>
<comment type="pathway">
    <text evidence="1 11">Metabolic intermediate biosynthesis; chorismate biosynthesis; chorismate from D-erythrose 4-phosphate and phosphoenolpyruvate: step 5/7.</text>
</comment>
<name>A0A077DFV7_9BURK</name>
<dbReference type="KEGG" id="bpsi:IX83_00790"/>
<dbReference type="InterPro" id="IPR000623">
    <property type="entry name" value="Shikimate_kinase/TSH1"/>
</dbReference>
<comment type="function">
    <text evidence="11">Catalyzes the specific phosphorylation of the 3-hydroxyl group of shikimic acid using ATP as a cosubstrate.</text>
</comment>
<dbReference type="HAMAP" id="MF_00109">
    <property type="entry name" value="Shikimate_kinase"/>
    <property type="match status" value="1"/>
</dbReference>
<feature type="binding site" evidence="11">
    <location>
        <begin position="19"/>
        <end position="24"/>
    </location>
    <ligand>
        <name>ATP</name>
        <dbReference type="ChEBI" id="CHEBI:30616"/>
    </ligand>
</feature>
<dbReference type="InterPro" id="IPR027417">
    <property type="entry name" value="P-loop_NTPase"/>
</dbReference>
<dbReference type="InterPro" id="IPR031322">
    <property type="entry name" value="Shikimate/glucono_kinase"/>
</dbReference>
<dbReference type="GO" id="GO:0008652">
    <property type="term" value="P:amino acid biosynthetic process"/>
    <property type="evidence" value="ECO:0007669"/>
    <property type="project" value="UniProtKB-KW"/>
</dbReference>
<comment type="subunit">
    <text evidence="11">Monomer.</text>
</comment>
<dbReference type="STRING" id="1072685.IX83_00790"/>
<dbReference type="GO" id="GO:0009073">
    <property type="term" value="P:aromatic amino acid family biosynthetic process"/>
    <property type="evidence" value="ECO:0007669"/>
    <property type="project" value="UniProtKB-KW"/>
</dbReference>
<evidence type="ECO:0000313" key="13">
    <source>
        <dbReference type="Proteomes" id="UP000028945"/>
    </source>
</evidence>
<feature type="binding site" evidence="11">
    <location>
        <position position="23"/>
    </location>
    <ligand>
        <name>Mg(2+)</name>
        <dbReference type="ChEBI" id="CHEBI:18420"/>
    </ligand>
</feature>
<dbReference type="EC" id="2.7.1.71" evidence="3 11"/>
<comment type="similarity">
    <text evidence="2 11">Belongs to the shikimate kinase family.</text>
</comment>
<protein>
    <recommendedName>
        <fullName evidence="3 11">Shikimate kinase</fullName>
        <shortName evidence="11">SK</shortName>
        <ecNumber evidence="3 11">2.7.1.71</ecNumber>
    </recommendedName>
</protein>
<evidence type="ECO:0000256" key="1">
    <source>
        <dbReference type="ARBA" id="ARBA00004842"/>
    </source>
</evidence>
<dbReference type="CDD" id="cd00464">
    <property type="entry name" value="SK"/>
    <property type="match status" value="1"/>
</dbReference>
<dbReference type="RefSeq" id="WP_038498046.1">
    <property type="nucleotide sequence ID" value="NZ_AFWK01000054.1"/>
</dbReference>
<feature type="binding site" evidence="11">
    <location>
        <position position="87"/>
    </location>
    <ligand>
        <name>substrate</name>
    </ligand>
</feature>
<feature type="binding site" evidence="11">
    <location>
        <position position="143"/>
    </location>
    <ligand>
        <name>substrate</name>
    </ligand>
</feature>
<feature type="binding site" evidence="11">
    <location>
        <position position="41"/>
    </location>
    <ligand>
        <name>substrate</name>
    </ligand>
</feature>
<evidence type="ECO:0000256" key="9">
    <source>
        <dbReference type="ARBA" id="ARBA00023141"/>
    </source>
</evidence>
<comment type="caution">
    <text evidence="11">Lacks conserved residue(s) required for the propagation of feature annotation.</text>
</comment>
<evidence type="ECO:0000256" key="11">
    <source>
        <dbReference type="HAMAP-Rule" id="MF_00109"/>
    </source>
</evidence>
<keyword evidence="9 11" id="KW-0057">Aromatic amino acid biosynthesis</keyword>
<evidence type="ECO:0000256" key="10">
    <source>
        <dbReference type="ARBA" id="ARBA00048567"/>
    </source>
</evidence>
<dbReference type="UniPathway" id="UPA00053">
    <property type="reaction ID" value="UER00088"/>
</dbReference>
<evidence type="ECO:0000256" key="6">
    <source>
        <dbReference type="ARBA" id="ARBA00022741"/>
    </source>
</evidence>
<keyword evidence="4 11" id="KW-0028">Amino-acid biosynthesis</keyword>
<dbReference type="OrthoDB" id="9800332at2"/>
<evidence type="ECO:0000256" key="7">
    <source>
        <dbReference type="ARBA" id="ARBA00022777"/>
    </source>
</evidence>
<evidence type="ECO:0000256" key="4">
    <source>
        <dbReference type="ARBA" id="ARBA00022605"/>
    </source>
</evidence>
<proteinExistence type="inferred from homology"/>
<keyword evidence="6 11" id="KW-0547">Nucleotide-binding</keyword>
<dbReference type="eggNOG" id="COG0703">
    <property type="taxonomic scope" value="Bacteria"/>
</dbReference>
<evidence type="ECO:0000313" key="12">
    <source>
        <dbReference type="EMBL" id="AIL32058.1"/>
    </source>
</evidence>
<comment type="subcellular location">
    <subcellularLocation>
        <location evidence="11">Cytoplasm</location>
    </subcellularLocation>
</comment>
<organism evidence="12 13">
    <name type="scientific">Basilea psittacipulmonis DSM 24701</name>
    <dbReference type="NCBI Taxonomy" id="1072685"/>
    <lineage>
        <taxon>Bacteria</taxon>
        <taxon>Pseudomonadati</taxon>
        <taxon>Pseudomonadota</taxon>
        <taxon>Betaproteobacteria</taxon>
        <taxon>Burkholderiales</taxon>
        <taxon>Alcaligenaceae</taxon>
        <taxon>Basilea</taxon>
    </lineage>
</organism>
<keyword evidence="5 11" id="KW-0808">Transferase</keyword>
<keyword evidence="11" id="KW-0460">Magnesium</keyword>
<dbReference type="EMBL" id="CP009238">
    <property type="protein sequence ID" value="AIL32058.1"/>
    <property type="molecule type" value="Genomic_DNA"/>
</dbReference>